<name>A0A8S1JY25_9CILI</name>
<keyword evidence="2" id="KW-1185">Reference proteome</keyword>
<evidence type="ECO:0000313" key="1">
    <source>
        <dbReference type="EMBL" id="CAD8046309.1"/>
    </source>
</evidence>
<evidence type="ECO:0000313" key="2">
    <source>
        <dbReference type="Proteomes" id="UP000692954"/>
    </source>
</evidence>
<protein>
    <submittedName>
        <fullName evidence="1">Uncharacterized protein</fullName>
    </submittedName>
</protein>
<organism evidence="1 2">
    <name type="scientific">Paramecium sonneborni</name>
    <dbReference type="NCBI Taxonomy" id="65129"/>
    <lineage>
        <taxon>Eukaryota</taxon>
        <taxon>Sar</taxon>
        <taxon>Alveolata</taxon>
        <taxon>Ciliophora</taxon>
        <taxon>Intramacronucleata</taxon>
        <taxon>Oligohymenophorea</taxon>
        <taxon>Peniculida</taxon>
        <taxon>Parameciidae</taxon>
        <taxon>Paramecium</taxon>
    </lineage>
</organism>
<gene>
    <name evidence="1" type="ORF">PSON_ATCC_30995.1.T0010547</name>
</gene>
<sequence length="199" mass="23528">MKNILQIVLQQIKLIKNLIEGIMAQNKKSILANKTMQQGHTYILGQPQKRESNDNVRTNHQTQLVNKIRCLIIIDTFLKKEEFHSTLNRIGGGNNSILSILVSFQLRQKFLELKTHVILLQEVNQQIKQELMDQVTDDIQKIGMGNYLQWQQLKTQLQRGDKIQKSKTQFQFKFFLVEDFLYQLNQNDKQQKKKNKEQY</sequence>
<dbReference type="AlphaFoldDB" id="A0A8S1JY25"/>
<reference evidence="1" key="1">
    <citation type="submission" date="2021-01" db="EMBL/GenBank/DDBJ databases">
        <authorList>
            <consortium name="Genoscope - CEA"/>
            <person name="William W."/>
        </authorList>
    </citation>
    <scope>NUCLEOTIDE SEQUENCE</scope>
</reference>
<proteinExistence type="predicted"/>
<accession>A0A8S1JY25</accession>
<dbReference type="Proteomes" id="UP000692954">
    <property type="component" value="Unassembled WGS sequence"/>
</dbReference>
<dbReference type="EMBL" id="CAJJDN010000001">
    <property type="protein sequence ID" value="CAD8046309.1"/>
    <property type="molecule type" value="Genomic_DNA"/>
</dbReference>
<comment type="caution">
    <text evidence="1">The sequence shown here is derived from an EMBL/GenBank/DDBJ whole genome shotgun (WGS) entry which is preliminary data.</text>
</comment>